<reference evidence="1" key="1">
    <citation type="submission" date="2020-03" db="EMBL/GenBank/DDBJ databases">
        <title>The deep terrestrial virosphere.</title>
        <authorList>
            <person name="Holmfeldt K."/>
            <person name="Nilsson E."/>
            <person name="Simone D."/>
            <person name="Lopez-Fernandez M."/>
            <person name="Wu X."/>
            <person name="de Brujin I."/>
            <person name="Lundin D."/>
            <person name="Andersson A."/>
            <person name="Bertilsson S."/>
            <person name="Dopson M."/>
        </authorList>
    </citation>
    <scope>NUCLEOTIDE SEQUENCE</scope>
    <source>
        <strain evidence="2">MM415B02934</strain>
        <strain evidence="1">TM448A03295</strain>
    </source>
</reference>
<protein>
    <submittedName>
        <fullName evidence="1">Uncharacterized protein</fullName>
    </submittedName>
</protein>
<sequence>MNEENGKNGKKKSIRELSADSLKLYDILVKEFEVGKIISYKDLTDSIRRDVQTKAYGNLATARKMAKRDNGLVFGTLPNIGYKCLSDPEIARCSVDRIKKIRRESKAGLVDLSKVKNYDKMPEEDKITYNLGWTIGSMIYQMTTRKNQARLQEAVKTERLSYQRALDVFREQNMTQQNTT</sequence>
<proteinExistence type="predicted"/>
<name>A0A6H2A0L2_9ZZZZ</name>
<dbReference type="AlphaFoldDB" id="A0A6H2A0L2"/>
<gene>
    <name evidence="2" type="ORF">MM415B02934_0007</name>
    <name evidence="1" type="ORF">TM448A03295_0008</name>
</gene>
<accession>A0A6H2A0L2</accession>
<organism evidence="1">
    <name type="scientific">viral metagenome</name>
    <dbReference type="NCBI Taxonomy" id="1070528"/>
    <lineage>
        <taxon>unclassified sequences</taxon>
        <taxon>metagenomes</taxon>
        <taxon>organismal metagenomes</taxon>
    </lineage>
</organism>
<dbReference type="EMBL" id="MT144401">
    <property type="protein sequence ID" value="QJA53191.1"/>
    <property type="molecule type" value="Genomic_DNA"/>
</dbReference>
<evidence type="ECO:0000313" key="2">
    <source>
        <dbReference type="EMBL" id="QJA87644.1"/>
    </source>
</evidence>
<dbReference type="EMBL" id="MT142723">
    <property type="protein sequence ID" value="QJA87644.1"/>
    <property type="molecule type" value="Genomic_DNA"/>
</dbReference>
<evidence type="ECO:0000313" key="1">
    <source>
        <dbReference type="EMBL" id="QJA53191.1"/>
    </source>
</evidence>